<evidence type="ECO:0000256" key="6">
    <source>
        <dbReference type="ARBA" id="ARBA00023136"/>
    </source>
</evidence>
<dbReference type="GO" id="GO:0004252">
    <property type="term" value="F:serine-type endopeptidase activity"/>
    <property type="evidence" value="ECO:0007669"/>
    <property type="project" value="InterPro"/>
</dbReference>
<protein>
    <recommendedName>
        <fullName evidence="8">Peptidase S26 domain-containing protein</fullName>
    </recommendedName>
</protein>
<evidence type="ECO:0000256" key="3">
    <source>
        <dbReference type="ARBA" id="ARBA00022792"/>
    </source>
</evidence>
<dbReference type="Proteomes" id="UP000269396">
    <property type="component" value="Unassembled WGS sequence"/>
</dbReference>
<dbReference type="PANTHER" id="PTHR12383">
    <property type="entry name" value="PROTEASE FAMILY S26 MITOCHONDRIAL INNER MEMBRANE PROTEASE-RELATED"/>
    <property type="match status" value="1"/>
</dbReference>
<dbReference type="GO" id="GO:0006627">
    <property type="term" value="P:protein processing involved in protein targeting to mitochondrion"/>
    <property type="evidence" value="ECO:0007669"/>
    <property type="project" value="TreeGrafter"/>
</dbReference>
<dbReference type="Gene3D" id="2.10.109.10">
    <property type="entry name" value="Umud Fragment, subunit A"/>
    <property type="match status" value="1"/>
</dbReference>
<evidence type="ECO:0000256" key="1">
    <source>
        <dbReference type="ARBA" id="ARBA00004273"/>
    </source>
</evidence>
<gene>
    <name evidence="9" type="ORF">SMTD_LOCUS6900</name>
</gene>
<keyword evidence="10" id="KW-1185">Reference proteome</keyword>
<accession>A0A183NXR4</accession>
<dbReference type="STRING" id="31246.A0A183NXR4"/>
<dbReference type="SUPFAM" id="SSF51306">
    <property type="entry name" value="LexA/Signal peptidase"/>
    <property type="match status" value="1"/>
</dbReference>
<dbReference type="GO" id="GO:0006465">
    <property type="term" value="P:signal peptide processing"/>
    <property type="evidence" value="ECO:0007669"/>
    <property type="project" value="InterPro"/>
</dbReference>
<comment type="similarity">
    <text evidence="7">Belongs to the peptidase S26 family. IMP1 subfamily.</text>
</comment>
<keyword evidence="4" id="KW-0378">Hydrolase</keyword>
<evidence type="ECO:0000256" key="7">
    <source>
        <dbReference type="ARBA" id="ARBA00038445"/>
    </source>
</evidence>
<evidence type="ECO:0000313" key="9">
    <source>
        <dbReference type="EMBL" id="VDP36410.1"/>
    </source>
</evidence>
<evidence type="ECO:0000259" key="8">
    <source>
        <dbReference type="Pfam" id="PF10502"/>
    </source>
</evidence>
<keyword evidence="5" id="KW-0496">Mitochondrion</keyword>
<proteinExistence type="inferred from homology"/>
<dbReference type="PANTHER" id="PTHR12383:SF16">
    <property type="entry name" value="MITOCHONDRIAL INNER MEMBRANE PROTEASE SUBUNIT 1"/>
    <property type="match status" value="1"/>
</dbReference>
<keyword evidence="3" id="KW-0999">Mitochondrion inner membrane</keyword>
<feature type="domain" description="Peptidase S26" evidence="8">
    <location>
        <begin position="43"/>
        <end position="89"/>
    </location>
</feature>
<organism evidence="9 10">
    <name type="scientific">Schistosoma mattheei</name>
    <dbReference type="NCBI Taxonomy" id="31246"/>
    <lineage>
        <taxon>Eukaryota</taxon>
        <taxon>Metazoa</taxon>
        <taxon>Spiralia</taxon>
        <taxon>Lophotrochozoa</taxon>
        <taxon>Platyhelminthes</taxon>
        <taxon>Trematoda</taxon>
        <taxon>Digenea</taxon>
        <taxon>Strigeidida</taxon>
        <taxon>Schistosomatoidea</taxon>
        <taxon>Schistosomatidae</taxon>
        <taxon>Schistosoma</taxon>
    </lineage>
</organism>
<dbReference type="CDD" id="cd06530">
    <property type="entry name" value="S26_SPase_I"/>
    <property type="match status" value="1"/>
</dbReference>
<sequence>MQPTVNDGDVVIAGQRRKYDTTHVLKRIKGLGDDRVTFWDKSNLEVIAKQVPRGHVWLEGDNTLQSLDSRSYGPVPISHLEYKVFLRVWPLSHFGRLQTPKPATCTTDEPCDPAFVQRGLK</sequence>
<evidence type="ECO:0000256" key="5">
    <source>
        <dbReference type="ARBA" id="ARBA00023128"/>
    </source>
</evidence>
<keyword evidence="6" id="KW-0472">Membrane</keyword>
<evidence type="ECO:0000256" key="4">
    <source>
        <dbReference type="ARBA" id="ARBA00022801"/>
    </source>
</evidence>
<dbReference type="AlphaFoldDB" id="A0A183NXR4"/>
<dbReference type="PRINTS" id="PR00727">
    <property type="entry name" value="LEADERPTASE"/>
</dbReference>
<dbReference type="EMBL" id="UZAL01027877">
    <property type="protein sequence ID" value="VDP36410.1"/>
    <property type="molecule type" value="Genomic_DNA"/>
</dbReference>
<dbReference type="InterPro" id="IPR036286">
    <property type="entry name" value="LexA/Signal_pep-like_sf"/>
</dbReference>
<dbReference type="InterPro" id="IPR052064">
    <property type="entry name" value="Mito_IMP1_subunit"/>
</dbReference>
<evidence type="ECO:0000256" key="2">
    <source>
        <dbReference type="ARBA" id="ARBA00011805"/>
    </source>
</evidence>
<reference evidence="9 10" key="1">
    <citation type="submission" date="2018-11" db="EMBL/GenBank/DDBJ databases">
        <authorList>
            <consortium name="Pathogen Informatics"/>
        </authorList>
    </citation>
    <scope>NUCLEOTIDE SEQUENCE [LARGE SCALE GENOMIC DNA]</scope>
    <source>
        <strain>Denwood</strain>
        <strain evidence="10">Zambia</strain>
    </source>
</reference>
<dbReference type="GO" id="GO:0042720">
    <property type="term" value="C:mitochondrial inner membrane peptidase complex"/>
    <property type="evidence" value="ECO:0007669"/>
    <property type="project" value="TreeGrafter"/>
</dbReference>
<evidence type="ECO:0000313" key="10">
    <source>
        <dbReference type="Proteomes" id="UP000269396"/>
    </source>
</evidence>
<dbReference type="Pfam" id="PF10502">
    <property type="entry name" value="Peptidase_S26"/>
    <property type="match status" value="1"/>
</dbReference>
<comment type="subcellular location">
    <subcellularLocation>
        <location evidence="1">Mitochondrion inner membrane</location>
    </subcellularLocation>
</comment>
<comment type="subunit">
    <text evidence="2">Heterodimer of 2 subunits, IMMPL1 and IMMPL2.</text>
</comment>
<dbReference type="InterPro" id="IPR019533">
    <property type="entry name" value="Peptidase_S26"/>
</dbReference>
<dbReference type="InterPro" id="IPR000223">
    <property type="entry name" value="Pept_S26A_signal_pept_1"/>
</dbReference>
<name>A0A183NXR4_9TREM</name>